<sequence length="68" mass="7310">MVVQPSAARSTKWWHGFNSQHADRCSVQQSRVPPRPGGGSRLLARRSGNGESDFSGGMAAVVTTNPWS</sequence>
<proteinExistence type="predicted"/>
<organism evidence="2 3">
    <name type="scientific">Iris pallida</name>
    <name type="common">Sweet iris</name>
    <dbReference type="NCBI Taxonomy" id="29817"/>
    <lineage>
        <taxon>Eukaryota</taxon>
        <taxon>Viridiplantae</taxon>
        <taxon>Streptophyta</taxon>
        <taxon>Embryophyta</taxon>
        <taxon>Tracheophyta</taxon>
        <taxon>Spermatophyta</taxon>
        <taxon>Magnoliopsida</taxon>
        <taxon>Liliopsida</taxon>
        <taxon>Asparagales</taxon>
        <taxon>Iridaceae</taxon>
        <taxon>Iridoideae</taxon>
        <taxon>Irideae</taxon>
        <taxon>Iris</taxon>
    </lineage>
</organism>
<reference evidence="2" key="1">
    <citation type="journal article" date="2023" name="GigaByte">
        <title>Genome assembly of the bearded iris, Iris pallida Lam.</title>
        <authorList>
            <person name="Bruccoleri R.E."/>
            <person name="Oakeley E.J."/>
            <person name="Faust A.M.E."/>
            <person name="Altorfer M."/>
            <person name="Dessus-Babus S."/>
            <person name="Burckhardt D."/>
            <person name="Oertli M."/>
            <person name="Naumann U."/>
            <person name="Petersen F."/>
            <person name="Wong J."/>
        </authorList>
    </citation>
    <scope>NUCLEOTIDE SEQUENCE</scope>
    <source>
        <strain evidence="2">GSM-AAB239-AS_SAM_17_03QT</strain>
    </source>
</reference>
<dbReference type="Proteomes" id="UP001140949">
    <property type="component" value="Unassembled WGS sequence"/>
</dbReference>
<dbReference type="AlphaFoldDB" id="A0AAX6I390"/>
<keyword evidence="3" id="KW-1185">Reference proteome</keyword>
<dbReference type="EMBL" id="JANAVB010005597">
    <property type="protein sequence ID" value="KAJ6846945.1"/>
    <property type="molecule type" value="Genomic_DNA"/>
</dbReference>
<feature type="region of interest" description="Disordered" evidence="1">
    <location>
        <begin position="19"/>
        <end position="68"/>
    </location>
</feature>
<reference evidence="2" key="2">
    <citation type="submission" date="2023-04" db="EMBL/GenBank/DDBJ databases">
        <authorList>
            <person name="Bruccoleri R.E."/>
            <person name="Oakeley E.J."/>
            <person name="Faust A.-M."/>
            <person name="Dessus-Babus S."/>
            <person name="Altorfer M."/>
            <person name="Burckhardt D."/>
            <person name="Oertli M."/>
            <person name="Naumann U."/>
            <person name="Petersen F."/>
            <person name="Wong J."/>
        </authorList>
    </citation>
    <scope>NUCLEOTIDE SEQUENCE</scope>
    <source>
        <strain evidence="2">GSM-AAB239-AS_SAM_17_03QT</strain>
        <tissue evidence="2">Leaf</tissue>
    </source>
</reference>
<evidence type="ECO:0000313" key="3">
    <source>
        <dbReference type="Proteomes" id="UP001140949"/>
    </source>
</evidence>
<feature type="compositionally biased region" description="Low complexity" evidence="1">
    <location>
        <begin position="41"/>
        <end position="50"/>
    </location>
</feature>
<gene>
    <name evidence="2" type="ORF">M6B38_284060</name>
</gene>
<comment type="caution">
    <text evidence="2">The sequence shown here is derived from an EMBL/GenBank/DDBJ whole genome shotgun (WGS) entry which is preliminary data.</text>
</comment>
<evidence type="ECO:0000256" key="1">
    <source>
        <dbReference type="SAM" id="MobiDB-lite"/>
    </source>
</evidence>
<keyword evidence="2" id="KW-0808">Transferase</keyword>
<evidence type="ECO:0000313" key="2">
    <source>
        <dbReference type="EMBL" id="KAJ6846945.1"/>
    </source>
</evidence>
<dbReference type="GO" id="GO:0016301">
    <property type="term" value="F:kinase activity"/>
    <property type="evidence" value="ECO:0007669"/>
    <property type="project" value="UniProtKB-KW"/>
</dbReference>
<keyword evidence="2" id="KW-0675">Receptor</keyword>
<keyword evidence="2" id="KW-0418">Kinase</keyword>
<protein>
    <submittedName>
        <fullName evidence="2">Proline-rich receptor-like protein kinase PERK8</fullName>
    </submittedName>
</protein>
<accession>A0AAX6I390</accession>
<name>A0AAX6I390_IRIPA</name>